<gene>
    <name evidence="7" type="ORF">FHS90_002216</name>
</gene>
<accession>A0A839GII8</accession>
<dbReference type="GO" id="GO:0006307">
    <property type="term" value="P:DNA alkylation repair"/>
    <property type="evidence" value="ECO:0007669"/>
    <property type="project" value="TreeGrafter"/>
</dbReference>
<dbReference type="FunFam" id="1.10.340.30:FF:000004">
    <property type="entry name" value="DNA-3-methyladenine glycosylase II"/>
    <property type="match status" value="1"/>
</dbReference>
<dbReference type="GO" id="GO:0032131">
    <property type="term" value="F:alkylated DNA binding"/>
    <property type="evidence" value="ECO:0007669"/>
    <property type="project" value="TreeGrafter"/>
</dbReference>
<dbReference type="Pfam" id="PF00730">
    <property type="entry name" value="HhH-GPD"/>
    <property type="match status" value="1"/>
</dbReference>
<keyword evidence="4" id="KW-0227">DNA damage</keyword>
<dbReference type="GO" id="GO:0043916">
    <property type="term" value="F:DNA-7-methylguanine glycosylase activity"/>
    <property type="evidence" value="ECO:0007669"/>
    <property type="project" value="TreeGrafter"/>
</dbReference>
<comment type="similarity">
    <text evidence="2">Belongs to the alkylbase DNA glycosidase AlkA family.</text>
</comment>
<dbReference type="SMART" id="SM00478">
    <property type="entry name" value="ENDO3c"/>
    <property type="match status" value="1"/>
</dbReference>
<proteinExistence type="inferred from homology"/>
<evidence type="ECO:0000256" key="3">
    <source>
        <dbReference type="ARBA" id="ARBA00012000"/>
    </source>
</evidence>
<keyword evidence="7" id="KW-0326">Glycosidase</keyword>
<name>A0A839GII8_9BACT</name>
<dbReference type="CDD" id="cd00056">
    <property type="entry name" value="ENDO3c"/>
    <property type="match status" value="1"/>
</dbReference>
<dbReference type="PANTHER" id="PTHR43003">
    <property type="entry name" value="DNA-3-METHYLADENINE GLYCOSYLASE"/>
    <property type="match status" value="1"/>
</dbReference>
<evidence type="ECO:0000313" key="7">
    <source>
        <dbReference type="EMBL" id="MBA9077503.1"/>
    </source>
</evidence>
<evidence type="ECO:0000256" key="4">
    <source>
        <dbReference type="ARBA" id="ARBA00022763"/>
    </source>
</evidence>
<dbReference type="Gene3D" id="1.10.1670.40">
    <property type="match status" value="1"/>
</dbReference>
<comment type="catalytic activity">
    <reaction evidence="1">
        <text>Hydrolysis of alkylated DNA, releasing 3-methyladenine, 3-methylguanine, 7-methylguanine and 7-methyladenine.</text>
        <dbReference type="EC" id="3.2.2.21"/>
    </reaction>
</comment>
<evidence type="ECO:0000256" key="2">
    <source>
        <dbReference type="ARBA" id="ARBA00010817"/>
    </source>
</evidence>
<protein>
    <recommendedName>
        <fullName evidence="3">DNA-3-methyladenine glycosylase II</fullName>
        <ecNumber evidence="3">3.2.2.21</ecNumber>
    </recommendedName>
</protein>
<reference evidence="7 8" key="1">
    <citation type="submission" date="2020-08" db="EMBL/GenBank/DDBJ databases">
        <title>Genomic Encyclopedia of Type Strains, Phase IV (KMG-IV): sequencing the most valuable type-strain genomes for metagenomic binning, comparative biology and taxonomic classification.</title>
        <authorList>
            <person name="Goeker M."/>
        </authorList>
    </citation>
    <scope>NUCLEOTIDE SEQUENCE [LARGE SCALE GENOMIC DNA]</scope>
    <source>
        <strain evidence="7 8">DSM 29854</strain>
    </source>
</reference>
<dbReference type="EMBL" id="JACJIQ010000007">
    <property type="protein sequence ID" value="MBA9077503.1"/>
    <property type="molecule type" value="Genomic_DNA"/>
</dbReference>
<comment type="caution">
    <text evidence="7">The sequence shown here is derived from an EMBL/GenBank/DDBJ whole genome shotgun (WGS) entry which is preliminary data.</text>
</comment>
<dbReference type="Proteomes" id="UP000563094">
    <property type="component" value="Unassembled WGS sequence"/>
</dbReference>
<evidence type="ECO:0000259" key="6">
    <source>
        <dbReference type="SMART" id="SM00478"/>
    </source>
</evidence>
<dbReference type="InterPro" id="IPR051912">
    <property type="entry name" value="Alkylbase_DNA_Glycosylase/TA"/>
</dbReference>
<dbReference type="EC" id="3.2.2.21" evidence="3"/>
<keyword evidence="5" id="KW-0234">DNA repair</keyword>
<dbReference type="PANTHER" id="PTHR43003:SF5">
    <property type="entry name" value="DNA-3-METHYLADENINE GLYCOSYLASE"/>
    <property type="match status" value="1"/>
</dbReference>
<dbReference type="AlphaFoldDB" id="A0A839GII8"/>
<dbReference type="GO" id="GO:0006285">
    <property type="term" value="P:base-excision repair, AP site formation"/>
    <property type="evidence" value="ECO:0007669"/>
    <property type="project" value="TreeGrafter"/>
</dbReference>
<keyword evidence="7" id="KW-0378">Hydrolase</keyword>
<feature type="domain" description="HhH-GPD" evidence="6">
    <location>
        <begin position="42"/>
        <end position="198"/>
    </location>
</feature>
<sequence>MNPHAALFSQDPVLFHLVKDQPPLPERLPAKSIYDALLSSVISQQLSVKAAATIKARFLALFPETDPKPEWVQATPDEVLRSVGLSGQKAKYLKSIAAFKAAGNLEDDTIAHLPDEELILHLTQIKGVGRWTSEMVLMFTLHRPDVMPLDDLGIYKAMKKLYGFTAPLKEAKATLLELSQPWRPHRTLACRYLWKSLDNAPV</sequence>
<dbReference type="Gene3D" id="1.10.340.30">
    <property type="entry name" value="Hypothetical protein, domain 2"/>
    <property type="match status" value="1"/>
</dbReference>
<organism evidence="7 8">
    <name type="scientific">Rufibacter quisquiliarum</name>
    <dbReference type="NCBI Taxonomy" id="1549639"/>
    <lineage>
        <taxon>Bacteria</taxon>
        <taxon>Pseudomonadati</taxon>
        <taxon>Bacteroidota</taxon>
        <taxon>Cytophagia</taxon>
        <taxon>Cytophagales</taxon>
        <taxon>Hymenobacteraceae</taxon>
        <taxon>Rufibacter</taxon>
    </lineage>
</organism>
<dbReference type="InterPro" id="IPR011257">
    <property type="entry name" value="DNA_glycosylase"/>
</dbReference>
<dbReference type="InterPro" id="IPR003265">
    <property type="entry name" value="HhH-GPD_domain"/>
</dbReference>
<dbReference type="GO" id="GO:0008725">
    <property type="term" value="F:DNA-3-methyladenine glycosylase activity"/>
    <property type="evidence" value="ECO:0007669"/>
    <property type="project" value="TreeGrafter"/>
</dbReference>
<evidence type="ECO:0000313" key="8">
    <source>
        <dbReference type="Proteomes" id="UP000563094"/>
    </source>
</evidence>
<dbReference type="RefSeq" id="WP_182513019.1">
    <property type="nucleotide sequence ID" value="NZ_JACJIQ010000007.1"/>
</dbReference>
<dbReference type="SUPFAM" id="SSF48150">
    <property type="entry name" value="DNA-glycosylase"/>
    <property type="match status" value="1"/>
</dbReference>
<keyword evidence="8" id="KW-1185">Reference proteome</keyword>
<evidence type="ECO:0000256" key="5">
    <source>
        <dbReference type="ARBA" id="ARBA00023204"/>
    </source>
</evidence>
<evidence type="ECO:0000256" key="1">
    <source>
        <dbReference type="ARBA" id="ARBA00000086"/>
    </source>
</evidence>
<dbReference type="GO" id="GO:0032993">
    <property type="term" value="C:protein-DNA complex"/>
    <property type="evidence" value="ECO:0007669"/>
    <property type="project" value="TreeGrafter"/>
</dbReference>